<evidence type="ECO:0000313" key="7">
    <source>
        <dbReference type="Proteomes" id="UP000028643"/>
    </source>
</evidence>
<comment type="similarity">
    <text evidence="1">Belongs to the LysR transcriptional regulatory family.</text>
</comment>
<dbReference type="InterPro" id="IPR036390">
    <property type="entry name" value="WH_DNA-bd_sf"/>
</dbReference>
<dbReference type="Gene3D" id="1.10.10.10">
    <property type="entry name" value="Winged helix-like DNA-binding domain superfamily/Winged helix DNA-binding domain"/>
    <property type="match status" value="1"/>
</dbReference>
<dbReference type="Proteomes" id="UP000028643">
    <property type="component" value="Unassembled WGS sequence"/>
</dbReference>
<dbReference type="InterPro" id="IPR036388">
    <property type="entry name" value="WH-like_DNA-bd_sf"/>
</dbReference>
<dbReference type="SUPFAM" id="SSF46785">
    <property type="entry name" value="Winged helix' DNA-binding domain"/>
    <property type="match status" value="1"/>
</dbReference>
<dbReference type="Pfam" id="PF03466">
    <property type="entry name" value="LysR_substrate"/>
    <property type="match status" value="1"/>
</dbReference>
<protein>
    <submittedName>
        <fullName evidence="6">LysR family transcriptional regulator</fullName>
    </submittedName>
</protein>
<dbReference type="InterPro" id="IPR058163">
    <property type="entry name" value="LysR-type_TF_proteobact-type"/>
</dbReference>
<evidence type="ECO:0000256" key="2">
    <source>
        <dbReference type="ARBA" id="ARBA00023015"/>
    </source>
</evidence>
<dbReference type="InterPro" id="IPR005119">
    <property type="entry name" value="LysR_subst-bd"/>
</dbReference>
<keyword evidence="3" id="KW-0238">DNA-binding</keyword>
<dbReference type="InterPro" id="IPR000847">
    <property type="entry name" value="LysR_HTH_N"/>
</dbReference>
<dbReference type="PATRIC" id="fig|317.174.peg.3868"/>
<evidence type="ECO:0000256" key="4">
    <source>
        <dbReference type="ARBA" id="ARBA00023163"/>
    </source>
</evidence>
<name>A0A085V2K2_PSESX</name>
<dbReference type="RefSeq" id="WP_047576917.1">
    <property type="nucleotide sequence ID" value="NZ_JPQT01000116.1"/>
</dbReference>
<dbReference type="PROSITE" id="PS50931">
    <property type="entry name" value="HTH_LYSR"/>
    <property type="match status" value="1"/>
</dbReference>
<dbReference type="PANTHER" id="PTHR30537:SF3">
    <property type="entry name" value="TRANSCRIPTIONAL REGULATORY PROTEIN"/>
    <property type="match status" value="1"/>
</dbReference>
<keyword evidence="2" id="KW-0805">Transcription regulation</keyword>
<dbReference type="Gene3D" id="3.40.190.290">
    <property type="match status" value="1"/>
</dbReference>
<evidence type="ECO:0000256" key="3">
    <source>
        <dbReference type="ARBA" id="ARBA00023125"/>
    </source>
</evidence>
<accession>A0A085V2K2</accession>
<gene>
    <name evidence="6" type="ORF">IV02_18915</name>
</gene>
<comment type="caution">
    <text evidence="6">The sequence shown here is derived from an EMBL/GenBank/DDBJ whole genome shotgun (WGS) entry which is preliminary data.</text>
</comment>
<evidence type="ECO:0000259" key="5">
    <source>
        <dbReference type="PROSITE" id="PS50931"/>
    </source>
</evidence>
<dbReference type="GO" id="GO:0006351">
    <property type="term" value="P:DNA-templated transcription"/>
    <property type="evidence" value="ECO:0007669"/>
    <property type="project" value="TreeGrafter"/>
</dbReference>
<dbReference type="GO" id="GO:0043565">
    <property type="term" value="F:sequence-specific DNA binding"/>
    <property type="evidence" value="ECO:0007669"/>
    <property type="project" value="TreeGrafter"/>
</dbReference>
<proteinExistence type="inferred from homology"/>
<evidence type="ECO:0000256" key="1">
    <source>
        <dbReference type="ARBA" id="ARBA00009437"/>
    </source>
</evidence>
<dbReference type="GO" id="GO:0003700">
    <property type="term" value="F:DNA-binding transcription factor activity"/>
    <property type="evidence" value="ECO:0007669"/>
    <property type="project" value="InterPro"/>
</dbReference>
<evidence type="ECO:0000313" key="6">
    <source>
        <dbReference type="EMBL" id="KFE49665.1"/>
    </source>
</evidence>
<dbReference type="SUPFAM" id="SSF53850">
    <property type="entry name" value="Periplasmic binding protein-like II"/>
    <property type="match status" value="1"/>
</dbReference>
<dbReference type="EMBL" id="JPQT01000116">
    <property type="protein sequence ID" value="KFE49665.1"/>
    <property type="molecule type" value="Genomic_DNA"/>
</dbReference>
<reference evidence="6 7" key="1">
    <citation type="submission" date="2014-07" db="EMBL/GenBank/DDBJ databases">
        <title>Draft Genome Sequences of Environmental Pseudomonas syringae strains.</title>
        <authorList>
            <person name="Baltrus D.A."/>
            <person name="Berge O."/>
            <person name="Morris C."/>
        </authorList>
    </citation>
    <scope>NUCLEOTIDE SEQUENCE [LARGE SCALE GENOMIC DNA]</scope>
    <source>
        <strain evidence="6 7">CEB003</strain>
    </source>
</reference>
<sequence>MQKNITSLGLLNWDDLKFFLEVARTRKASIAAKRLSVDYTTVSRRISSLEGSLGTLLFEKSRNNGFVLTAEGQRLLGYAESIESTLHMACEQVSGSSVALSGHIRMGCTEGFGSFFVTPQLSHFLDNYPDISVDILPLPHFISLSKREADIVIALERPEHGPYVCCKLCDYNLRLYATQDYLDNHAPLHSTADLAAHTFISYVDDLAFSSELLYLSNLLPGAQAQLRSTSVIAQYQAALQGRSLAILPCFLAAQDSRLVPVLEEEVKITRHFWMYCREDLRKLKRITLLWDYIRQVTELNAPLLLGESQALRFADADDIVIVKPSHSSA</sequence>
<dbReference type="AlphaFoldDB" id="A0A085V2K2"/>
<organism evidence="6 7">
    <name type="scientific">Pseudomonas syringae</name>
    <dbReference type="NCBI Taxonomy" id="317"/>
    <lineage>
        <taxon>Bacteria</taxon>
        <taxon>Pseudomonadati</taxon>
        <taxon>Pseudomonadota</taxon>
        <taxon>Gammaproteobacteria</taxon>
        <taxon>Pseudomonadales</taxon>
        <taxon>Pseudomonadaceae</taxon>
        <taxon>Pseudomonas</taxon>
    </lineage>
</organism>
<keyword evidence="4" id="KW-0804">Transcription</keyword>
<dbReference type="Pfam" id="PF00126">
    <property type="entry name" value="HTH_1"/>
    <property type="match status" value="1"/>
</dbReference>
<feature type="domain" description="HTH lysR-type" evidence="5">
    <location>
        <begin position="11"/>
        <end position="69"/>
    </location>
</feature>
<dbReference type="PANTHER" id="PTHR30537">
    <property type="entry name" value="HTH-TYPE TRANSCRIPTIONAL REGULATOR"/>
    <property type="match status" value="1"/>
</dbReference>